<sequence length="117" mass="11986">MTRLTLSLAAIFAALAGTATAEPLAPAAGRSLRLGDLEGVAYYTAEPAGHRVVVTLAEPSGRPVRVEAVLAPDQAVTLSVPREPGAAPVSVVLRRSGDAVTVTDTAEPGRREAAARF</sequence>
<keyword evidence="1" id="KW-0732">Signal</keyword>
<evidence type="ECO:0000313" key="3">
    <source>
        <dbReference type="Proteomes" id="UP000286997"/>
    </source>
</evidence>
<gene>
    <name evidence="2" type="ORF">EOE48_01090</name>
</gene>
<protein>
    <submittedName>
        <fullName evidence="2">Uncharacterized protein</fullName>
    </submittedName>
</protein>
<dbReference type="EMBL" id="SACP01000001">
    <property type="protein sequence ID" value="RVU21676.1"/>
    <property type="molecule type" value="Genomic_DNA"/>
</dbReference>
<organism evidence="2 3">
    <name type="scientific">Methylobacterium oryzihabitans</name>
    <dbReference type="NCBI Taxonomy" id="2499852"/>
    <lineage>
        <taxon>Bacteria</taxon>
        <taxon>Pseudomonadati</taxon>
        <taxon>Pseudomonadota</taxon>
        <taxon>Alphaproteobacteria</taxon>
        <taxon>Hyphomicrobiales</taxon>
        <taxon>Methylobacteriaceae</taxon>
        <taxon>Methylobacterium</taxon>
    </lineage>
</organism>
<proteinExistence type="predicted"/>
<feature type="signal peptide" evidence="1">
    <location>
        <begin position="1"/>
        <end position="21"/>
    </location>
</feature>
<comment type="caution">
    <text evidence="2">The sequence shown here is derived from an EMBL/GenBank/DDBJ whole genome shotgun (WGS) entry which is preliminary data.</text>
</comment>
<evidence type="ECO:0000256" key="1">
    <source>
        <dbReference type="SAM" id="SignalP"/>
    </source>
</evidence>
<keyword evidence="3" id="KW-1185">Reference proteome</keyword>
<evidence type="ECO:0000313" key="2">
    <source>
        <dbReference type="EMBL" id="RVU21676.1"/>
    </source>
</evidence>
<accession>A0A3S2VFC2</accession>
<dbReference type="OrthoDB" id="7916805at2"/>
<reference evidence="2 3" key="1">
    <citation type="submission" date="2019-01" db="EMBL/GenBank/DDBJ databases">
        <authorList>
            <person name="Chen W.-M."/>
        </authorList>
    </citation>
    <scope>NUCLEOTIDE SEQUENCE [LARGE SCALE GENOMIC DNA]</scope>
    <source>
        <strain evidence="2 3">TER-1</strain>
    </source>
</reference>
<dbReference type="RefSeq" id="WP_127726918.1">
    <property type="nucleotide sequence ID" value="NZ_SACP01000001.1"/>
</dbReference>
<dbReference type="Proteomes" id="UP000286997">
    <property type="component" value="Unassembled WGS sequence"/>
</dbReference>
<dbReference type="AlphaFoldDB" id="A0A3S2VFC2"/>
<name>A0A3S2VFC2_9HYPH</name>
<feature type="chain" id="PRO_5018786226" evidence="1">
    <location>
        <begin position="22"/>
        <end position="117"/>
    </location>
</feature>